<dbReference type="AlphaFoldDB" id="A0A3S9XBL4"/>
<dbReference type="Proteomes" id="UP000273143">
    <property type="component" value="Chromosome"/>
</dbReference>
<dbReference type="InterPro" id="IPR003661">
    <property type="entry name" value="HisK_dim/P_dom"/>
</dbReference>
<evidence type="ECO:0000256" key="3">
    <source>
        <dbReference type="ARBA" id="ARBA00012438"/>
    </source>
</evidence>
<evidence type="ECO:0000256" key="11">
    <source>
        <dbReference type="SAM" id="Coils"/>
    </source>
</evidence>
<dbReference type="SUPFAM" id="SSF55874">
    <property type="entry name" value="ATPase domain of HSP90 chaperone/DNA topoisomerase II/histidine kinase"/>
    <property type="match status" value="1"/>
</dbReference>
<keyword evidence="11" id="KW-0175">Coiled coil</keyword>
<dbReference type="SMART" id="SM00387">
    <property type="entry name" value="HATPase_c"/>
    <property type="match status" value="1"/>
</dbReference>
<dbReference type="SMART" id="SM00388">
    <property type="entry name" value="HisKA"/>
    <property type="match status" value="1"/>
</dbReference>
<protein>
    <recommendedName>
        <fullName evidence="3">histidine kinase</fullName>
        <ecNumber evidence="3">2.7.13.3</ecNumber>
    </recommendedName>
</protein>
<reference evidence="16" key="1">
    <citation type="submission" date="2018-06" db="EMBL/GenBank/DDBJ databases">
        <title>Complete genome of Pseudomonas insecticola strain QZS01.</title>
        <authorList>
            <person name="Wang J."/>
            <person name="Su Q."/>
        </authorList>
    </citation>
    <scope>NUCLEOTIDE SEQUENCE [LARGE SCALE GENOMIC DNA]</scope>
    <source>
        <strain evidence="16">QZS01</strain>
    </source>
</reference>
<dbReference type="InterPro" id="IPR036097">
    <property type="entry name" value="HisK_dim/P_sf"/>
</dbReference>
<comment type="subcellular location">
    <subcellularLocation>
        <location evidence="2">Membrane</location>
    </subcellularLocation>
</comment>
<feature type="transmembrane region" description="Helical" evidence="12">
    <location>
        <begin position="125"/>
        <end position="144"/>
    </location>
</feature>
<evidence type="ECO:0000256" key="9">
    <source>
        <dbReference type="ARBA" id="ARBA00023012"/>
    </source>
</evidence>
<dbReference type="Gene3D" id="3.30.565.10">
    <property type="entry name" value="Histidine kinase-like ATPase, C-terminal domain"/>
    <property type="match status" value="1"/>
</dbReference>
<keyword evidence="7" id="KW-0418">Kinase</keyword>
<keyword evidence="8 12" id="KW-1133">Transmembrane helix</keyword>
<evidence type="ECO:0000256" key="8">
    <source>
        <dbReference type="ARBA" id="ARBA00022989"/>
    </source>
</evidence>
<proteinExistence type="predicted"/>
<sequence length="454" mass="51606">MSFVRLNKIWHTTGFRVAVTFLLIFIFSVLLLFGYIYWKTTHYMIKEVDESLQARAAQIKTIPIEQLESLIEKSVKNDSSLLEPLSLFTDKGQHIAGDLRSLPEKIEFNIPYEFYIRRISNSKRLVLRGILYKIPDSNIIVIVSSNIRGLHEFNELLVGAMLSSLGIILIMGGLGAILIGQSAQRQLDKTTAAIKKIIQGDLKERLPVNNKRNDINLLAQILNQMLDEIERLMQHLKTACDDIAHDLRTPLTRLLAGLERMQRKERTKEEYEQVINQAIEEAQALLYTFKSLLKISEVENSLQRQNFSTVDLNTIVNDVVEFYEPVAEEKEIELTLHKKDKPLIIQGDQYLLFDALSNLLDNALKFTPSHGHVSVTLENTPQKILLKVTDTGIGIPDAERKDVLRRFYRSERSRHTPGNGLGLSMVAAVAHMHNMTLTIEDANPGCCICLTLSY</sequence>
<keyword evidence="5" id="KW-0808">Transferase</keyword>
<evidence type="ECO:0000256" key="10">
    <source>
        <dbReference type="ARBA" id="ARBA00023136"/>
    </source>
</evidence>
<dbReference type="EMBL" id="CP029822">
    <property type="protein sequence ID" value="AZS49785.1"/>
    <property type="molecule type" value="Genomic_DNA"/>
</dbReference>
<evidence type="ECO:0000259" key="14">
    <source>
        <dbReference type="PROSITE" id="PS50885"/>
    </source>
</evidence>
<dbReference type="Pfam" id="PF00672">
    <property type="entry name" value="HAMP"/>
    <property type="match status" value="1"/>
</dbReference>
<comment type="catalytic activity">
    <reaction evidence="1">
        <text>ATP + protein L-histidine = ADP + protein N-phospho-L-histidine.</text>
        <dbReference type="EC" id="2.7.13.3"/>
    </reaction>
</comment>
<dbReference type="PANTHER" id="PTHR45436">
    <property type="entry name" value="SENSOR HISTIDINE KINASE YKOH"/>
    <property type="match status" value="1"/>
</dbReference>
<dbReference type="GO" id="GO:0000155">
    <property type="term" value="F:phosphorelay sensor kinase activity"/>
    <property type="evidence" value="ECO:0007669"/>
    <property type="project" value="InterPro"/>
</dbReference>
<evidence type="ECO:0000256" key="5">
    <source>
        <dbReference type="ARBA" id="ARBA00022679"/>
    </source>
</evidence>
<organism evidence="15 16">
    <name type="scientific">Entomomonas moraniae</name>
    <dbReference type="NCBI Taxonomy" id="2213226"/>
    <lineage>
        <taxon>Bacteria</taxon>
        <taxon>Pseudomonadati</taxon>
        <taxon>Pseudomonadota</taxon>
        <taxon>Gammaproteobacteria</taxon>
        <taxon>Pseudomonadales</taxon>
        <taxon>Pseudomonadaceae</taxon>
        <taxon>Entomomonas</taxon>
    </lineage>
</organism>
<feature type="domain" description="Histidine kinase" evidence="13">
    <location>
        <begin position="242"/>
        <end position="454"/>
    </location>
</feature>
<dbReference type="CDD" id="cd06225">
    <property type="entry name" value="HAMP"/>
    <property type="match status" value="1"/>
</dbReference>
<evidence type="ECO:0000256" key="4">
    <source>
        <dbReference type="ARBA" id="ARBA00022553"/>
    </source>
</evidence>
<dbReference type="PANTHER" id="PTHR45436:SF8">
    <property type="entry name" value="HISTIDINE KINASE"/>
    <property type="match status" value="1"/>
</dbReference>
<feature type="transmembrane region" description="Helical" evidence="12">
    <location>
        <begin position="156"/>
        <end position="179"/>
    </location>
</feature>
<dbReference type="InterPro" id="IPR036890">
    <property type="entry name" value="HATPase_C_sf"/>
</dbReference>
<keyword evidence="16" id="KW-1185">Reference proteome</keyword>
<dbReference type="CDD" id="cd00082">
    <property type="entry name" value="HisKA"/>
    <property type="match status" value="1"/>
</dbReference>
<accession>A0A3S9XBL4</accession>
<evidence type="ECO:0000313" key="15">
    <source>
        <dbReference type="EMBL" id="AZS49785.1"/>
    </source>
</evidence>
<feature type="domain" description="HAMP" evidence="14">
    <location>
        <begin position="181"/>
        <end position="234"/>
    </location>
</feature>
<name>A0A3S9XBL4_9GAMM</name>
<gene>
    <name evidence="15" type="ORF">DM558_02855</name>
</gene>
<evidence type="ECO:0000256" key="12">
    <source>
        <dbReference type="SAM" id="Phobius"/>
    </source>
</evidence>
<dbReference type="SMART" id="SM00304">
    <property type="entry name" value="HAMP"/>
    <property type="match status" value="1"/>
</dbReference>
<dbReference type="InterPro" id="IPR003594">
    <property type="entry name" value="HATPase_dom"/>
</dbReference>
<dbReference type="RefSeq" id="WP_127161961.1">
    <property type="nucleotide sequence ID" value="NZ_CP029822.1"/>
</dbReference>
<dbReference type="InterPro" id="IPR003660">
    <property type="entry name" value="HAMP_dom"/>
</dbReference>
<keyword evidence="9" id="KW-0902">Two-component regulatory system</keyword>
<dbReference type="PROSITE" id="PS50885">
    <property type="entry name" value="HAMP"/>
    <property type="match status" value="1"/>
</dbReference>
<evidence type="ECO:0000256" key="6">
    <source>
        <dbReference type="ARBA" id="ARBA00022692"/>
    </source>
</evidence>
<keyword evidence="6 12" id="KW-0812">Transmembrane</keyword>
<dbReference type="KEGG" id="emo:DM558_02855"/>
<evidence type="ECO:0000256" key="7">
    <source>
        <dbReference type="ARBA" id="ARBA00022777"/>
    </source>
</evidence>
<feature type="coiled-coil region" evidence="11">
    <location>
        <begin position="219"/>
        <end position="288"/>
    </location>
</feature>
<dbReference type="Gene3D" id="1.10.287.130">
    <property type="match status" value="1"/>
</dbReference>
<dbReference type="Pfam" id="PF00512">
    <property type="entry name" value="HisKA"/>
    <property type="match status" value="1"/>
</dbReference>
<evidence type="ECO:0000256" key="2">
    <source>
        <dbReference type="ARBA" id="ARBA00004370"/>
    </source>
</evidence>
<dbReference type="SUPFAM" id="SSF158472">
    <property type="entry name" value="HAMP domain-like"/>
    <property type="match status" value="1"/>
</dbReference>
<feature type="transmembrane region" description="Helical" evidence="12">
    <location>
        <begin position="15"/>
        <end position="38"/>
    </location>
</feature>
<dbReference type="SUPFAM" id="SSF47384">
    <property type="entry name" value="Homodimeric domain of signal transducing histidine kinase"/>
    <property type="match status" value="1"/>
</dbReference>
<keyword evidence="4" id="KW-0597">Phosphoprotein</keyword>
<evidence type="ECO:0000259" key="13">
    <source>
        <dbReference type="PROSITE" id="PS50109"/>
    </source>
</evidence>
<dbReference type="EC" id="2.7.13.3" evidence="3"/>
<dbReference type="Gene3D" id="6.10.340.10">
    <property type="match status" value="1"/>
</dbReference>
<dbReference type="InterPro" id="IPR005467">
    <property type="entry name" value="His_kinase_dom"/>
</dbReference>
<dbReference type="InterPro" id="IPR004358">
    <property type="entry name" value="Sig_transdc_His_kin-like_C"/>
</dbReference>
<dbReference type="PRINTS" id="PR00344">
    <property type="entry name" value="BCTRLSENSOR"/>
</dbReference>
<dbReference type="GO" id="GO:0005886">
    <property type="term" value="C:plasma membrane"/>
    <property type="evidence" value="ECO:0007669"/>
    <property type="project" value="TreeGrafter"/>
</dbReference>
<evidence type="ECO:0000313" key="16">
    <source>
        <dbReference type="Proteomes" id="UP000273143"/>
    </source>
</evidence>
<dbReference type="PROSITE" id="PS50109">
    <property type="entry name" value="HIS_KIN"/>
    <property type="match status" value="1"/>
</dbReference>
<evidence type="ECO:0000256" key="1">
    <source>
        <dbReference type="ARBA" id="ARBA00000085"/>
    </source>
</evidence>
<dbReference type="Pfam" id="PF02518">
    <property type="entry name" value="HATPase_c"/>
    <property type="match status" value="1"/>
</dbReference>
<keyword evidence="10 12" id="KW-0472">Membrane</keyword>
<dbReference type="InterPro" id="IPR050428">
    <property type="entry name" value="TCS_sensor_his_kinase"/>
</dbReference>